<feature type="compositionally biased region" description="Low complexity" evidence="1">
    <location>
        <begin position="306"/>
        <end position="318"/>
    </location>
</feature>
<feature type="compositionally biased region" description="Basic and acidic residues" evidence="1">
    <location>
        <begin position="277"/>
        <end position="290"/>
    </location>
</feature>
<evidence type="ECO:0000313" key="5">
    <source>
        <dbReference type="Proteomes" id="UP001152320"/>
    </source>
</evidence>
<dbReference type="PROSITE" id="PS50041">
    <property type="entry name" value="C_TYPE_LECTIN_2"/>
    <property type="match status" value="1"/>
</dbReference>
<dbReference type="InterPro" id="IPR003609">
    <property type="entry name" value="Pan_app"/>
</dbReference>
<keyword evidence="5" id="KW-1185">Reference proteome</keyword>
<name>A0A9Q1GYX9_HOLLE</name>
<dbReference type="SMART" id="SM00034">
    <property type="entry name" value="CLECT"/>
    <property type="match status" value="1"/>
</dbReference>
<feature type="region of interest" description="Disordered" evidence="1">
    <location>
        <begin position="202"/>
        <end position="321"/>
    </location>
</feature>
<dbReference type="SUPFAM" id="SSF56436">
    <property type="entry name" value="C-type lectin-like"/>
    <property type="match status" value="1"/>
</dbReference>
<dbReference type="EMBL" id="JAIZAY010000015">
    <property type="protein sequence ID" value="KAJ8027913.1"/>
    <property type="molecule type" value="Genomic_DNA"/>
</dbReference>
<protein>
    <submittedName>
        <fullName evidence="4">Collectin-10</fullName>
    </submittedName>
</protein>
<comment type="caution">
    <text evidence="4">The sequence shown here is derived from an EMBL/GenBank/DDBJ whole genome shotgun (WGS) entry which is preliminary data.</text>
</comment>
<dbReference type="InterPro" id="IPR001304">
    <property type="entry name" value="C-type_lectin-like"/>
</dbReference>
<dbReference type="CDD" id="cd00037">
    <property type="entry name" value="CLECT"/>
    <property type="match status" value="1"/>
</dbReference>
<evidence type="ECO:0000259" key="2">
    <source>
        <dbReference type="PROSITE" id="PS50041"/>
    </source>
</evidence>
<proteinExistence type="predicted"/>
<dbReference type="Pfam" id="PF00024">
    <property type="entry name" value="PAN_1"/>
    <property type="match status" value="1"/>
</dbReference>
<feature type="compositionally biased region" description="Low complexity" evidence="1">
    <location>
        <begin position="202"/>
        <end position="223"/>
    </location>
</feature>
<dbReference type="SUPFAM" id="SSF57414">
    <property type="entry name" value="Hairpin loop containing domain-like"/>
    <property type="match status" value="1"/>
</dbReference>
<evidence type="ECO:0000256" key="1">
    <source>
        <dbReference type="SAM" id="MobiDB-lite"/>
    </source>
</evidence>
<dbReference type="InterPro" id="IPR016186">
    <property type="entry name" value="C-type_lectin-like/link_sf"/>
</dbReference>
<dbReference type="OrthoDB" id="2142683at2759"/>
<reference evidence="4" key="1">
    <citation type="submission" date="2021-10" db="EMBL/GenBank/DDBJ databases">
        <title>Tropical sea cucumber genome reveals ecological adaptation and Cuvierian tubules defense mechanism.</title>
        <authorList>
            <person name="Chen T."/>
        </authorList>
    </citation>
    <scope>NUCLEOTIDE SEQUENCE</scope>
    <source>
        <strain evidence="4">Nanhai2018</strain>
        <tissue evidence="4">Muscle</tissue>
    </source>
</reference>
<feature type="domain" description="C-type lectin" evidence="2">
    <location>
        <begin position="25"/>
        <end position="155"/>
    </location>
</feature>
<dbReference type="InterPro" id="IPR016187">
    <property type="entry name" value="CTDL_fold"/>
</dbReference>
<feature type="compositionally biased region" description="Low complexity" evidence="1">
    <location>
        <begin position="264"/>
        <end position="276"/>
    </location>
</feature>
<dbReference type="PANTHER" id="PTHR22803">
    <property type="entry name" value="MANNOSE, PHOSPHOLIPASE, LECTIN RECEPTOR RELATED"/>
    <property type="match status" value="1"/>
</dbReference>
<feature type="domain" description="Apple" evidence="3">
    <location>
        <begin position="319"/>
        <end position="415"/>
    </location>
</feature>
<dbReference type="Pfam" id="PF00059">
    <property type="entry name" value="Lectin_C"/>
    <property type="match status" value="1"/>
</dbReference>
<evidence type="ECO:0000259" key="3">
    <source>
        <dbReference type="PROSITE" id="PS50948"/>
    </source>
</evidence>
<gene>
    <name evidence="4" type="ORF">HOLleu_30005</name>
</gene>
<dbReference type="InterPro" id="IPR050111">
    <property type="entry name" value="C-type_lectin/snaclec_domain"/>
</dbReference>
<dbReference type="Gene3D" id="3.10.100.10">
    <property type="entry name" value="Mannose-Binding Protein A, subunit A"/>
    <property type="match status" value="1"/>
</dbReference>
<dbReference type="Proteomes" id="UP001152320">
    <property type="component" value="Chromosome 15"/>
</dbReference>
<dbReference type="AlphaFoldDB" id="A0A9Q1GYX9"/>
<dbReference type="PROSITE" id="PS50948">
    <property type="entry name" value="PAN"/>
    <property type="match status" value="1"/>
</dbReference>
<accession>A0A9Q1GYX9</accession>
<evidence type="ECO:0000313" key="4">
    <source>
        <dbReference type="EMBL" id="KAJ8027913.1"/>
    </source>
</evidence>
<organism evidence="4 5">
    <name type="scientific">Holothuria leucospilota</name>
    <name type="common">Black long sea cucumber</name>
    <name type="synonym">Mertensiothuria leucospilota</name>
    <dbReference type="NCBI Taxonomy" id="206669"/>
    <lineage>
        <taxon>Eukaryota</taxon>
        <taxon>Metazoa</taxon>
        <taxon>Echinodermata</taxon>
        <taxon>Eleutherozoa</taxon>
        <taxon>Echinozoa</taxon>
        <taxon>Holothuroidea</taxon>
        <taxon>Aspidochirotacea</taxon>
        <taxon>Aspidochirotida</taxon>
        <taxon>Holothuriidae</taxon>
        <taxon>Holothuria</taxon>
    </lineage>
</organism>
<sequence>MKQFITFFPEGDCPATWEVFLSQTEGEKCYHFQQNVGTYSEVRAHCQTKGGDIVIINSADENSFIFDRIQLFVTTAEWGYDSVWIGADSLETGTEYKFVNYRGTGYDTNHRWDTTTLQNEGYWNWWPAEPAHVGAQNCAIMQKTYSAFWNDEECESNLYKRGAVCELGDGVNSLSTPGHTGNPTTESITSLKTLTTSKVTSTEDISTEITEPFSSPFSTSLSTNEATVKSTKETTPHSTRPITHEPIDVLTTLSTSTEDESTKKTSTFTNSISTQTSKEETTVKSTEETTAHSMRVTTDESTKGLTSPVTSTPSSESSCQMRTGTYQPSSWFYFIKKDEVCILNNELSTMNTTNPTRCARQCMRQQACVSFSFIVGSEENLCILYKVTKDFNGVSLTEELLPGLPCQYYELDQKCEMYG</sequence>